<dbReference type="SMART" id="SM00220">
    <property type="entry name" value="S_TKc"/>
    <property type="match status" value="1"/>
</dbReference>
<gene>
    <name evidence="2" type="ORF">KIPB_012303</name>
</gene>
<dbReference type="AlphaFoldDB" id="A0A9K3D6F8"/>
<dbReference type="Gene3D" id="1.10.510.10">
    <property type="entry name" value="Transferase(Phosphotransferase) domain 1"/>
    <property type="match status" value="1"/>
</dbReference>
<name>A0A9K3D6F8_9EUKA</name>
<dbReference type="PROSITE" id="PS00108">
    <property type="entry name" value="PROTEIN_KINASE_ST"/>
    <property type="match status" value="1"/>
</dbReference>
<comment type="caution">
    <text evidence="2">The sequence shown here is derived from an EMBL/GenBank/DDBJ whole genome shotgun (WGS) entry which is preliminary data.</text>
</comment>
<dbReference type="OrthoDB" id="4062651at2759"/>
<dbReference type="GO" id="GO:0005634">
    <property type="term" value="C:nucleus"/>
    <property type="evidence" value="ECO:0007669"/>
    <property type="project" value="TreeGrafter"/>
</dbReference>
<evidence type="ECO:0000259" key="1">
    <source>
        <dbReference type="PROSITE" id="PS50011"/>
    </source>
</evidence>
<dbReference type="Pfam" id="PF00069">
    <property type="entry name" value="Pkinase"/>
    <property type="match status" value="1"/>
</dbReference>
<protein>
    <recommendedName>
        <fullName evidence="1">Protein kinase domain-containing protein</fullName>
    </recommendedName>
</protein>
<dbReference type="GO" id="GO:0005524">
    <property type="term" value="F:ATP binding"/>
    <property type="evidence" value="ECO:0007669"/>
    <property type="project" value="InterPro"/>
</dbReference>
<keyword evidence="3" id="KW-1185">Reference proteome</keyword>
<dbReference type="InterPro" id="IPR000719">
    <property type="entry name" value="Prot_kinase_dom"/>
</dbReference>
<feature type="non-terminal residue" evidence="2">
    <location>
        <position position="1"/>
    </location>
</feature>
<dbReference type="GO" id="GO:0004674">
    <property type="term" value="F:protein serine/threonine kinase activity"/>
    <property type="evidence" value="ECO:0007669"/>
    <property type="project" value="TreeGrafter"/>
</dbReference>
<dbReference type="SUPFAM" id="SSF56112">
    <property type="entry name" value="Protein kinase-like (PK-like)"/>
    <property type="match status" value="1"/>
</dbReference>
<reference evidence="2 3" key="1">
    <citation type="journal article" date="2018" name="PLoS ONE">
        <title>The draft genome of Kipferlia bialata reveals reductive genome evolution in fornicate parasites.</title>
        <authorList>
            <person name="Tanifuji G."/>
            <person name="Takabayashi S."/>
            <person name="Kume K."/>
            <person name="Takagi M."/>
            <person name="Nakayama T."/>
            <person name="Kamikawa R."/>
            <person name="Inagaki Y."/>
            <person name="Hashimoto T."/>
        </authorList>
    </citation>
    <scope>NUCLEOTIDE SEQUENCE [LARGE SCALE GENOMIC DNA]</scope>
    <source>
        <strain evidence="2">NY0173</strain>
    </source>
</reference>
<dbReference type="EMBL" id="BDIP01005382">
    <property type="protein sequence ID" value="GIQ89746.1"/>
    <property type="molecule type" value="Genomic_DNA"/>
</dbReference>
<feature type="domain" description="Protein kinase" evidence="1">
    <location>
        <begin position="1"/>
        <end position="200"/>
    </location>
</feature>
<evidence type="ECO:0000313" key="2">
    <source>
        <dbReference type="EMBL" id="GIQ89746.1"/>
    </source>
</evidence>
<feature type="non-terminal residue" evidence="2">
    <location>
        <position position="200"/>
    </location>
</feature>
<proteinExistence type="predicted"/>
<evidence type="ECO:0000313" key="3">
    <source>
        <dbReference type="Proteomes" id="UP000265618"/>
    </source>
</evidence>
<dbReference type="InterPro" id="IPR008271">
    <property type="entry name" value="Ser/Thr_kinase_AS"/>
</dbReference>
<dbReference type="Proteomes" id="UP000265618">
    <property type="component" value="Unassembled WGS sequence"/>
</dbReference>
<sequence length="200" mass="22778">YITHFHNMDKPDSLVIITELMEGDTLHHYLEQHPVRSAAHPLPFLLPIMLQISRGIHVLTQMRIIHRDLKPQNIMVDTSGPVPVVKIIGLNLCYVLGEEDACHEPECGNRFYRAPERYVRDQDHPHGSEGPDGRPEYDTAADAFAIGLIFNQMVKADWVMHHVRSIQDLMQMHQRGNFDTLTNVDTGIEGLAEIINSMVQ</sequence>
<dbReference type="PANTHER" id="PTHR44167:SF18">
    <property type="entry name" value="PROTEIN KINASE DOMAIN-CONTAINING PROTEIN"/>
    <property type="match status" value="1"/>
</dbReference>
<accession>A0A9K3D6F8</accession>
<organism evidence="2 3">
    <name type="scientific">Kipferlia bialata</name>
    <dbReference type="NCBI Taxonomy" id="797122"/>
    <lineage>
        <taxon>Eukaryota</taxon>
        <taxon>Metamonada</taxon>
        <taxon>Carpediemonas-like organisms</taxon>
        <taxon>Kipferlia</taxon>
    </lineage>
</organism>
<dbReference type="PANTHER" id="PTHR44167">
    <property type="entry name" value="OVARIAN-SPECIFIC SERINE/THREONINE-PROTEIN KINASE LOK-RELATED"/>
    <property type="match status" value="1"/>
</dbReference>
<dbReference type="InterPro" id="IPR011009">
    <property type="entry name" value="Kinase-like_dom_sf"/>
</dbReference>
<dbReference type="GO" id="GO:0005737">
    <property type="term" value="C:cytoplasm"/>
    <property type="evidence" value="ECO:0007669"/>
    <property type="project" value="TreeGrafter"/>
</dbReference>
<dbReference type="PROSITE" id="PS50011">
    <property type="entry name" value="PROTEIN_KINASE_DOM"/>
    <property type="match status" value="1"/>
</dbReference>
<dbReference type="GO" id="GO:0044773">
    <property type="term" value="P:mitotic DNA damage checkpoint signaling"/>
    <property type="evidence" value="ECO:0007669"/>
    <property type="project" value="TreeGrafter"/>
</dbReference>